<dbReference type="PANTHER" id="PTHR11384:SF63">
    <property type="entry name" value="TRANSPORTER, PUTATIVE-RELATED"/>
    <property type="match status" value="1"/>
</dbReference>
<evidence type="ECO:0000256" key="6">
    <source>
        <dbReference type="ARBA" id="ARBA00022989"/>
    </source>
</evidence>
<keyword evidence="4" id="KW-0547">Nucleotide-binding</keyword>
<dbReference type="STRING" id="67003.A0A1X0P474"/>
<dbReference type="InterPro" id="IPR050835">
    <property type="entry name" value="ABC_transporter_sub-D"/>
</dbReference>
<dbReference type="GO" id="GO:0005524">
    <property type="term" value="F:ATP binding"/>
    <property type="evidence" value="ECO:0007669"/>
    <property type="project" value="UniProtKB-KW"/>
</dbReference>
<dbReference type="InterPro" id="IPR017871">
    <property type="entry name" value="ABC_transporter-like_CS"/>
</dbReference>
<evidence type="ECO:0000259" key="9">
    <source>
        <dbReference type="PROSITE" id="PS50893"/>
    </source>
</evidence>
<dbReference type="PANTHER" id="PTHR11384">
    <property type="entry name" value="ATP-BINDING CASSETTE, SUB-FAMILY D MEMBER"/>
    <property type="match status" value="1"/>
</dbReference>
<dbReference type="InterPro" id="IPR036640">
    <property type="entry name" value="ABC1_TM_sf"/>
</dbReference>
<dbReference type="AlphaFoldDB" id="A0A1X0P474"/>
<keyword evidence="6 8" id="KW-1133">Transmembrane helix</keyword>
<dbReference type="SUPFAM" id="SSF90123">
    <property type="entry name" value="ABC transporter transmembrane region"/>
    <property type="match status" value="1"/>
</dbReference>
<organism evidence="10 11">
    <name type="scientific">Trypanosoma theileri</name>
    <dbReference type="NCBI Taxonomy" id="67003"/>
    <lineage>
        <taxon>Eukaryota</taxon>
        <taxon>Discoba</taxon>
        <taxon>Euglenozoa</taxon>
        <taxon>Kinetoplastea</taxon>
        <taxon>Metakinetoplastina</taxon>
        <taxon>Trypanosomatida</taxon>
        <taxon>Trypanosomatidae</taxon>
        <taxon>Trypanosoma</taxon>
    </lineage>
</organism>
<feature type="transmembrane region" description="Helical" evidence="8">
    <location>
        <begin position="76"/>
        <end position="96"/>
    </location>
</feature>
<keyword evidence="3 8" id="KW-0812">Transmembrane</keyword>
<protein>
    <submittedName>
        <fullName evidence="10">ABC transporter</fullName>
    </submittedName>
</protein>
<dbReference type="GO" id="GO:0016887">
    <property type="term" value="F:ATP hydrolysis activity"/>
    <property type="evidence" value="ECO:0007669"/>
    <property type="project" value="InterPro"/>
</dbReference>
<dbReference type="InterPro" id="IPR011527">
    <property type="entry name" value="ABC1_TM_dom"/>
</dbReference>
<evidence type="ECO:0000313" key="10">
    <source>
        <dbReference type="EMBL" id="ORC91628.1"/>
    </source>
</evidence>
<evidence type="ECO:0000256" key="3">
    <source>
        <dbReference type="ARBA" id="ARBA00022692"/>
    </source>
</evidence>
<dbReference type="SMART" id="SM00382">
    <property type="entry name" value="AAA"/>
    <property type="match status" value="1"/>
</dbReference>
<keyword evidence="5" id="KW-0067">ATP-binding</keyword>
<keyword evidence="7 8" id="KW-0472">Membrane</keyword>
<dbReference type="Pfam" id="PF06472">
    <property type="entry name" value="ABC_membrane_2"/>
    <property type="match status" value="1"/>
</dbReference>
<name>A0A1X0P474_9TRYP</name>
<dbReference type="PROSITE" id="PS50893">
    <property type="entry name" value="ABC_TRANSPORTER_2"/>
    <property type="match status" value="1"/>
</dbReference>
<dbReference type="GO" id="GO:0005324">
    <property type="term" value="F:long-chain fatty acid transmembrane transporter activity"/>
    <property type="evidence" value="ECO:0007669"/>
    <property type="project" value="TreeGrafter"/>
</dbReference>
<comment type="caution">
    <text evidence="10">The sequence shown here is derived from an EMBL/GenBank/DDBJ whole genome shotgun (WGS) entry which is preliminary data.</text>
</comment>
<evidence type="ECO:0000256" key="1">
    <source>
        <dbReference type="ARBA" id="ARBA00008575"/>
    </source>
</evidence>
<dbReference type="GeneID" id="39982659"/>
<dbReference type="GO" id="GO:0007031">
    <property type="term" value="P:peroxisome organization"/>
    <property type="evidence" value="ECO:0007669"/>
    <property type="project" value="TreeGrafter"/>
</dbReference>
<dbReference type="VEuPathDB" id="TriTrypDB:TM35_000052240"/>
<proteinExistence type="inferred from homology"/>
<evidence type="ECO:0000256" key="4">
    <source>
        <dbReference type="ARBA" id="ARBA00022741"/>
    </source>
</evidence>
<dbReference type="SUPFAM" id="SSF52540">
    <property type="entry name" value="P-loop containing nucleoside triphosphate hydrolases"/>
    <property type="match status" value="1"/>
</dbReference>
<evidence type="ECO:0000313" key="11">
    <source>
        <dbReference type="Proteomes" id="UP000192257"/>
    </source>
</evidence>
<evidence type="ECO:0000256" key="5">
    <source>
        <dbReference type="ARBA" id="ARBA00022840"/>
    </source>
</evidence>
<evidence type="ECO:0000256" key="8">
    <source>
        <dbReference type="SAM" id="Phobius"/>
    </source>
</evidence>
<dbReference type="GO" id="GO:0042760">
    <property type="term" value="P:very long-chain fatty acid catabolic process"/>
    <property type="evidence" value="ECO:0007669"/>
    <property type="project" value="TreeGrafter"/>
</dbReference>
<dbReference type="GO" id="GO:0006635">
    <property type="term" value="P:fatty acid beta-oxidation"/>
    <property type="evidence" value="ECO:0007669"/>
    <property type="project" value="TreeGrafter"/>
</dbReference>
<dbReference type="Gene3D" id="3.40.50.300">
    <property type="entry name" value="P-loop containing nucleotide triphosphate hydrolases"/>
    <property type="match status" value="1"/>
</dbReference>
<reference evidence="10 11" key="1">
    <citation type="submission" date="2017-03" db="EMBL/GenBank/DDBJ databases">
        <title>An alternative strategy for trypanosome survival in the mammalian bloodstream revealed through genome and transcriptome analysis of the ubiquitous bovine parasite Trypanosoma (Megatrypanum) theileri.</title>
        <authorList>
            <person name="Kelly S."/>
            <person name="Ivens A."/>
            <person name="Mott A."/>
            <person name="O'Neill E."/>
            <person name="Emms D."/>
            <person name="Macleod O."/>
            <person name="Voorheis P."/>
            <person name="Matthews J."/>
            <person name="Matthews K."/>
            <person name="Carrington M."/>
        </authorList>
    </citation>
    <scope>NUCLEOTIDE SEQUENCE [LARGE SCALE GENOMIC DNA]</scope>
    <source>
        <strain evidence="10">Edinburgh</strain>
    </source>
</reference>
<dbReference type="Pfam" id="PF00005">
    <property type="entry name" value="ABC_tran"/>
    <property type="match status" value="1"/>
</dbReference>
<keyword evidence="2" id="KW-0813">Transport</keyword>
<dbReference type="EMBL" id="NBCO01000005">
    <property type="protein sequence ID" value="ORC91628.1"/>
    <property type="molecule type" value="Genomic_DNA"/>
</dbReference>
<dbReference type="Proteomes" id="UP000192257">
    <property type="component" value="Unassembled WGS sequence"/>
</dbReference>
<dbReference type="GO" id="GO:0015910">
    <property type="term" value="P:long-chain fatty acid import into peroxisome"/>
    <property type="evidence" value="ECO:0007669"/>
    <property type="project" value="TreeGrafter"/>
</dbReference>
<dbReference type="GO" id="GO:0140359">
    <property type="term" value="F:ABC-type transporter activity"/>
    <property type="evidence" value="ECO:0007669"/>
    <property type="project" value="InterPro"/>
</dbReference>
<dbReference type="FunFam" id="3.40.50.300:FF:002587">
    <property type="entry name" value="Multidrug ABC transporter ATP-binding protein"/>
    <property type="match status" value="1"/>
</dbReference>
<dbReference type="OrthoDB" id="422637at2759"/>
<comment type="similarity">
    <text evidence="1">Belongs to the ABC transporter superfamily. ABCD family. Peroxisomal fatty acyl CoA transporter (TC 3.A.1.203) subfamily.</text>
</comment>
<evidence type="ECO:0000256" key="7">
    <source>
        <dbReference type="ARBA" id="ARBA00023136"/>
    </source>
</evidence>
<dbReference type="InterPro" id="IPR027417">
    <property type="entry name" value="P-loop_NTPase"/>
</dbReference>
<accession>A0A1X0P474</accession>
<gene>
    <name evidence="10" type="ORF">TM35_000052240</name>
</gene>
<dbReference type="InterPro" id="IPR003439">
    <property type="entry name" value="ABC_transporter-like_ATP-bd"/>
</dbReference>
<feature type="domain" description="ABC transporter" evidence="9">
    <location>
        <begin position="431"/>
        <end position="671"/>
    </location>
</feature>
<keyword evidence="11" id="KW-1185">Reference proteome</keyword>
<dbReference type="InterPro" id="IPR003593">
    <property type="entry name" value="AAA+_ATPase"/>
</dbReference>
<evidence type="ECO:0000256" key="2">
    <source>
        <dbReference type="ARBA" id="ARBA00022448"/>
    </source>
</evidence>
<dbReference type="RefSeq" id="XP_028885694.1">
    <property type="nucleotide sequence ID" value="XM_029022879.1"/>
</dbReference>
<dbReference type="Gene3D" id="1.20.1560.10">
    <property type="entry name" value="ABC transporter type 1, transmembrane domain"/>
    <property type="match status" value="1"/>
</dbReference>
<dbReference type="PROSITE" id="PS00211">
    <property type="entry name" value="ABC_TRANSPORTER_1"/>
    <property type="match status" value="1"/>
</dbReference>
<feature type="transmembrane region" description="Helical" evidence="8">
    <location>
        <begin position="222"/>
        <end position="241"/>
    </location>
</feature>
<sequence>MTESAVVGTLRDRGVVLFGCFSFLFSVLSQRIGLHKYESTIANVRTEDDTTLTAGFFPNFMQVAKLALPTIWCKEFIGTTVFILLFLVKSILRVILSKANGNLLNAMLRGSREERIHGFFNALMLRTALTLMSAVSSGSVEHLRSWLIGCYRVRLSRYFQRRFFSNLVYYQATVLDNRLSAADTVIATYCGEFAEHFAELPYYFILPFFECSTSLIALTKEVGGRVSALACGAVVISVLLLQKLSPAFGRIHASLLAKEDNYRRVLTNDLINVESIAMHGGGVYTRRKVDAQLNQVKRSLDFVALAKGDFDLLEVAFSGLLQTLSSIVVFYGSLQNAKKSLNDIYVELQYLQDLNDSVKSFVINFREVSHLATFTTKLAEFDTTLDSIAKGTFIRSMGNLPVIDSNAASPSRYTHINYITHPEGATHFTLFGFSSLTLATPSGQVLLSDFNLTMESDQDWVIVGENGTGKTSLLRMISGLWLPAQGIYSMEKSVKLLFAPQHSYMVPQCTLFEQLLFPQVPKTITEEDIEYFREAITLAGAQSVIDLLGGMESPCVGVDLKNTDDTYDWSSLSGGQKQRISMARVFYHVLKMRHSQVIPVAILDEATSMMDETEEEVLLNLRRLGVRMLSVTHRDNVIAHHTHVLKILPRGKWSFEPVTSRTPVETKVEEV</sequence>
<dbReference type="GO" id="GO:0005778">
    <property type="term" value="C:peroxisomal membrane"/>
    <property type="evidence" value="ECO:0007669"/>
    <property type="project" value="TreeGrafter"/>
</dbReference>